<proteinExistence type="predicted"/>
<evidence type="ECO:0000313" key="2">
    <source>
        <dbReference type="Proteomes" id="UP000469185"/>
    </source>
</evidence>
<dbReference type="RefSeq" id="WP_163818522.1">
    <property type="nucleotide sequence ID" value="NZ_JAAGOB010000005.1"/>
</dbReference>
<dbReference type="PANTHER" id="PTHR37489:SF1">
    <property type="entry name" value="DUF3500 DOMAIN-CONTAINING PROTEIN"/>
    <property type="match status" value="1"/>
</dbReference>
<dbReference type="EMBL" id="JAAGOB010000005">
    <property type="protein sequence ID" value="NED95735.1"/>
    <property type="molecule type" value="Genomic_DNA"/>
</dbReference>
<dbReference type="Pfam" id="PF12006">
    <property type="entry name" value="DUF3500"/>
    <property type="match status" value="1"/>
</dbReference>
<dbReference type="AlphaFoldDB" id="A0A6N9YLA1"/>
<dbReference type="PANTHER" id="PTHR37489">
    <property type="entry name" value="DUF3500 DOMAIN-CONTAINING PROTEIN"/>
    <property type="match status" value="1"/>
</dbReference>
<evidence type="ECO:0000313" key="1">
    <source>
        <dbReference type="EMBL" id="NED95735.1"/>
    </source>
</evidence>
<name>A0A6N9YLA1_9ACTN</name>
<accession>A0A6N9YLA1</accession>
<organism evidence="1 2">
    <name type="scientific">Phytoactinopolyspora alkaliphila</name>
    <dbReference type="NCBI Taxonomy" id="1783498"/>
    <lineage>
        <taxon>Bacteria</taxon>
        <taxon>Bacillati</taxon>
        <taxon>Actinomycetota</taxon>
        <taxon>Actinomycetes</taxon>
        <taxon>Jiangellales</taxon>
        <taxon>Jiangellaceae</taxon>
        <taxon>Phytoactinopolyspora</taxon>
    </lineage>
</organism>
<protein>
    <submittedName>
        <fullName evidence="1">DUF3500 domain-containing protein</fullName>
    </submittedName>
</protein>
<dbReference type="InterPro" id="IPR021889">
    <property type="entry name" value="DUF3500"/>
</dbReference>
<reference evidence="1 2" key="1">
    <citation type="submission" date="2020-02" db="EMBL/GenBank/DDBJ databases">
        <authorList>
            <person name="Li X.-J."/>
            <person name="Feng X.-M."/>
        </authorList>
    </citation>
    <scope>NUCLEOTIDE SEQUENCE [LARGE SCALE GENOMIC DNA]</scope>
    <source>
        <strain evidence="1 2">CGMCC 4.7225</strain>
    </source>
</reference>
<sequence length="331" mass="35976">MANSASGNAAAGRMSAAARSLLDSLSPAQRAQAWAPFDVEDRREFMYVPGPRPGLGLWEMNADQQGHAMRLLATGLSERGLATAQAIMGLEEILAGIERAAGKGAWQRRDPGYYWFRVLGEPGGMDPWTWKVGGHHLAVHMTVVGDRIAGAPQFFGANPARVPDGHPKAGTRTLPEEEDLARALVADLTPGQWEVAVRPAPVPQDIITRDDPVADVGGIPSGLMYNDMGAGPRDTLARLIRCYLGRVVPDAADAAWAEIEAAGLDRVAFTWAGHTDPGNGHYYAVLGPTFLLEYDNTQNDANHVHTVWRDLRNDWGEDLLAMHYAAHRHRE</sequence>
<comment type="caution">
    <text evidence="1">The sequence shown here is derived from an EMBL/GenBank/DDBJ whole genome shotgun (WGS) entry which is preliminary data.</text>
</comment>
<gene>
    <name evidence="1" type="ORF">G1H11_10465</name>
</gene>
<dbReference type="Proteomes" id="UP000469185">
    <property type="component" value="Unassembled WGS sequence"/>
</dbReference>
<keyword evidence="2" id="KW-1185">Reference proteome</keyword>